<dbReference type="EMBL" id="LAZR01027108">
    <property type="protein sequence ID" value="KKL66739.1"/>
    <property type="molecule type" value="Genomic_DNA"/>
</dbReference>
<accession>A0A0F9DYB5</accession>
<dbReference type="AlphaFoldDB" id="A0A0F9DYB5"/>
<sequence>MSLPFTCNHCGKPCRPLYFDDVLPEGSCKDCLDAARGYQHGRDHSVQWTDKDSVLVFENPGT</sequence>
<organism evidence="1">
    <name type="scientific">marine sediment metagenome</name>
    <dbReference type="NCBI Taxonomy" id="412755"/>
    <lineage>
        <taxon>unclassified sequences</taxon>
        <taxon>metagenomes</taxon>
        <taxon>ecological metagenomes</taxon>
    </lineage>
</organism>
<name>A0A0F9DYB5_9ZZZZ</name>
<proteinExistence type="predicted"/>
<evidence type="ECO:0000313" key="1">
    <source>
        <dbReference type="EMBL" id="KKL66739.1"/>
    </source>
</evidence>
<reference evidence="1" key="1">
    <citation type="journal article" date="2015" name="Nature">
        <title>Complex archaea that bridge the gap between prokaryotes and eukaryotes.</title>
        <authorList>
            <person name="Spang A."/>
            <person name="Saw J.H."/>
            <person name="Jorgensen S.L."/>
            <person name="Zaremba-Niedzwiedzka K."/>
            <person name="Martijn J."/>
            <person name="Lind A.E."/>
            <person name="van Eijk R."/>
            <person name="Schleper C."/>
            <person name="Guy L."/>
            <person name="Ettema T.J."/>
        </authorList>
    </citation>
    <scope>NUCLEOTIDE SEQUENCE</scope>
</reference>
<feature type="non-terminal residue" evidence="1">
    <location>
        <position position="62"/>
    </location>
</feature>
<comment type="caution">
    <text evidence="1">The sequence shown here is derived from an EMBL/GenBank/DDBJ whole genome shotgun (WGS) entry which is preliminary data.</text>
</comment>
<gene>
    <name evidence="1" type="ORF">LCGC14_2141930</name>
</gene>
<protein>
    <submittedName>
        <fullName evidence="1">Uncharacterized protein</fullName>
    </submittedName>
</protein>